<protein>
    <recommendedName>
        <fullName evidence="2">SPW repeat-containing integral membrane domain-containing protein</fullName>
    </recommendedName>
</protein>
<evidence type="ECO:0000313" key="4">
    <source>
        <dbReference type="Proteomes" id="UP001139450"/>
    </source>
</evidence>
<dbReference type="InterPro" id="IPR005530">
    <property type="entry name" value="SPW"/>
</dbReference>
<evidence type="ECO:0000259" key="2">
    <source>
        <dbReference type="Pfam" id="PF03779"/>
    </source>
</evidence>
<keyword evidence="1" id="KW-0812">Transmembrane</keyword>
<feature type="transmembrane region" description="Helical" evidence="1">
    <location>
        <begin position="95"/>
        <end position="113"/>
    </location>
</feature>
<dbReference type="RefSeq" id="WP_245132295.1">
    <property type="nucleotide sequence ID" value="NZ_JALJEJ010000010.1"/>
</dbReference>
<gene>
    <name evidence="3" type="ORF">MUY27_17745</name>
</gene>
<evidence type="ECO:0000256" key="1">
    <source>
        <dbReference type="SAM" id="Phobius"/>
    </source>
</evidence>
<evidence type="ECO:0000313" key="3">
    <source>
        <dbReference type="EMBL" id="MCJ8211568.1"/>
    </source>
</evidence>
<dbReference type="EMBL" id="JALJEJ010000010">
    <property type="protein sequence ID" value="MCJ8211568.1"/>
    <property type="molecule type" value="Genomic_DNA"/>
</dbReference>
<feature type="transmembrane region" description="Helical" evidence="1">
    <location>
        <begin position="12"/>
        <end position="31"/>
    </location>
</feature>
<feature type="domain" description="SPW repeat-containing integral membrane" evidence="2">
    <location>
        <begin position="11"/>
        <end position="111"/>
    </location>
</feature>
<sequence length="134" mass="14787">MNKGFISPGFHSVLDYIGGLLIASSPWLFGFVHLGGAALFIPLFLGCMQLVMTIFTDHPGGLIKVLPFQLHLVLDMFSGFIILVSPFLWGFCSHVYLPHLLLGLLSFCAGLFTQPSPFLGDKFQLLDSRGMQRI</sequence>
<proteinExistence type="predicted"/>
<keyword evidence="4" id="KW-1185">Reference proteome</keyword>
<accession>A0A9X1X600</accession>
<reference evidence="3" key="1">
    <citation type="submission" date="2022-04" db="EMBL/GenBank/DDBJ databases">
        <title>Mucilaginibacter sp. RS28 isolated from freshwater.</title>
        <authorList>
            <person name="Ko S.-R."/>
        </authorList>
    </citation>
    <scope>NUCLEOTIDE SEQUENCE</scope>
    <source>
        <strain evidence="3">RS28</strain>
    </source>
</reference>
<feature type="transmembrane region" description="Helical" evidence="1">
    <location>
        <begin position="68"/>
        <end position="89"/>
    </location>
</feature>
<dbReference type="AlphaFoldDB" id="A0A9X1X600"/>
<dbReference type="Proteomes" id="UP001139450">
    <property type="component" value="Unassembled WGS sequence"/>
</dbReference>
<name>A0A9X1X600_9SPHI</name>
<keyword evidence="1" id="KW-1133">Transmembrane helix</keyword>
<keyword evidence="1" id="KW-0472">Membrane</keyword>
<dbReference type="Pfam" id="PF03779">
    <property type="entry name" value="SPW"/>
    <property type="match status" value="1"/>
</dbReference>
<organism evidence="3 4">
    <name type="scientific">Mucilaginibacter straminoryzae</name>
    <dbReference type="NCBI Taxonomy" id="2932774"/>
    <lineage>
        <taxon>Bacteria</taxon>
        <taxon>Pseudomonadati</taxon>
        <taxon>Bacteroidota</taxon>
        <taxon>Sphingobacteriia</taxon>
        <taxon>Sphingobacteriales</taxon>
        <taxon>Sphingobacteriaceae</taxon>
        <taxon>Mucilaginibacter</taxon>
    </lineage>
</organism>
<feature type="transmembrane region" description="Helical" evidence="1">
    <location>
        <begin position="37"/>
        <end position="56"/>
    </location>
</feature>
<comment type="caution">
    <text evidence="3">The sequence shown here is derived from an EMBL/GenBank/DDBJ whole genome shotgun (WGS) entry which is preliminary data.</text>
</comment>